<keyword evidence="3" id="KW-1185">Reference proteome</keyword>
<evidence type="ECO:0000256" key="1">
    <source>
        <dbReference type="SAM" id="MobiDB-lite"/>
    </source>
</evidence>
<sequence length="435" mass="49234">MGLFKSRLQSKDIKDTTYGLSDPGLLSLLGIDSATINSDKLGEIVFFTCLQTLSNSVSKLPIYLYSYNAIKGKERIIDNNLNYILNIEPNEYMSASTFWSCVELNRNFYGNCYVYVNRDNKGNINFLWILDTENVTVWRDSAGLFGQQNAMWYVWYDKNNSGKKYLFSADEILHYKTAITWDGIIGMAVKDILSQQIDTQKYGEGYINNLYKNNMFGDKVLLQYTGDLGTKAKDTLVKETEKYCNSNGTRFLPIPATIEAKTLSMKLSEAEFSTINNTNALRIAAAFGLNPNTINDYGKSSYANSVSQQTDFYVNTLSPILNMYKQENTRKLLLFKDKMNGNFLEHYTKEIFKLDPTAQMDYLTKGVNNMIIRPNEAREELGYSWADNGDTLIGNGNLVTLDNIISGKTNTQPSNDTNIDNNSNDDGGEQNNNEK</sequence>
<proteinExistence type="predicted"/>
<gene>
    <name evidence="2" type="ORF">CAETHG_3780</name>
</gene>
<accession>A0ABN4BPN3</accession>
<evidence type="ECO:0000313" key="2">
    <source>
        <dbReference type="EMBL" id="AGY77981.1"/>
    </source>
</evidence>
<feature type="compositionally biased region" description="Low complexity" evidence="1">
    <location>
        <begin position="414"/>
        <end position="425"/>
    </location>
</feature>
<dbReference type="Pfam" id="PF04860">
    <property type="entry name" value="Phage_portal"/>
    <property type="match status" value="1"/>
</dbReference>
<protein>
    <submittedName>
        <fullName evidence="2">Phage portal protein</fullName>
    </submittedName>
</protein>
<dbReference type="RefSeq" id="WP_023163405.1">
    <property type="nucleotide sequence ID" value="NC_022592.1"/>
</dbReference>
<feature type="region of interest" description="Disordered" evidence="1">
    <location>
        <begin position="408"/>
        <end position="435"/>
    </location>
</feature>
<organism evidence="2 3">
    <name type="scientific">Clostridium autoethanogenum DSM 10061</name>
    <dbReference type="NCBI Taxonomy" id="1341692"/>
    <lineage>
        <taxon>Bacteria</taxon>
        <taxon>Bacillati</taxon>
        <taxon>Bacillota</taxon>
        <taxon>Clostridia</taxon>
        <taxon>Eubacteriales</taxon>
        <taxon>Clostridiaceae</taxon>
        <taxon>Clostridium</taxon>
    </lineage>
</organism>
<dbReference type="EMBL" id="CP006763">
    <property type="protein sequence ID" value="AGY77981.1"/>
    <property type="molecule type" value="Genomic_DNA"/>
</dbReference>
<dbReference type="InterPro" id="IPR006944">
    <property type="entry name" value="Phage/GTA_portal"/>
</dbReference>
<name>A0ABN4BPN3_9CLOT</name>
<evidence type="ECO:0000313" key="3">
    <source>
        <dbReference type="Proteomes" id="UP000017590"/>
    </source>
</evidence>
<dbReference type="NCBIfam" id="TIGR01537">
    <property type="entry name" value="portal_HK97"/>
    <property type="match status" value="1"/>
</dbReference>
<dbReference type="InterPro" id="IPR006427">
    <property type="entry name" value="Portal_HK97"/>
</dbReference>
<reference evidence="3" key="1">
    <citation type="journal article" date="2014" name="Biotechnol. Biofuels">
        <title>Comparison of single-molecule sequencing and hybrid approaches for finishing the genome of Clostridium autoethanogenum and analysis of CRISPR systems in industrial relevant Clostridia.</title>
        <authorList>
            <person name="Brown S.D."/>
            <person name="Nagaraju S."/>
            <person name="Utturkar S."/>
            <person name="De Tissera S."/>
            <person name="Segovia S."/>
            <person name="Mitchell W."/>
            <person name="Land M.L."/>
            <person name="Dassanayake A."/>
            <person name="Kopke M."/>
        </authorList>
    </citation>
    <scope>NUCLEOTIDE SEQUENCE [LARGE SCALE GENOMIC DNA]</scope>
    <source>
        <strain evidence="3">DSM 10061</strain>
    </source>
</reference>
<dbReference type="Proteomes" id="UP000017590">
    <property type="component" value="Chromosome"/>
</dbReference>